<dbReference type="InterPro" id="IPR010970">
    <property type="entry name" value="Cys_dSase_SufS"/>
</dbReference>
<name>A0A3B1CMI8_9ZZZZ</name>
<evidence type="ECO:0000256" key="4">
    <source>
        <dbReference type="ARBA" id="ARBA00022679"/>
    </source>
</evidence>
<comment type="similarity">
    <text evidence="2">Belongs to the class-V pyridoxal-phosphate-dependent aminotransferase family. Csd subfamily.</text>
</comment>
<dbReference type="InterPro" id="IPR016454">
    <property type="entry name" value="Cysteine_dSase"/>
</dbReference>
<dbReference type="InterPro" id="IPR020578">
    <property type="entry name" value="Aminotrans_V_PyrdxlP_BS"/>
</dbReference>
<keyword evidence="4 8" id="KW-0808">Transferase</keyword>
<protein>
    <recommendedName>
        <fullName evidence="3">cysteine desulfurase</fullName>
        <ecNumber evidence="3">2.8.1.7</ecNumber>
    </recommendedName>
</protein>
<comment type="catalytic activity">
    <reaction evidence="6">
        <text>(sulfur carrier)-H + L-cysteine = (sulfur carrier)-SH + L-alanine</text>
        <dbReference type="Rhea" id="RHEA:43892"/>
        <dbReference type="Rhea" id="RHEA-COMP:14737"/>
        <dbReference type="Rhea" id="RHEA-COMP:14739"/>
        <dbReference type="ChEBI" id="CHEBI:29917"/>
        <dbReference type="ChEBI" id="CHEBI:35235"/>
        <dbReference type="ChEBI" id="CHEBI:57972"/>
        <dbReference type="ChEBI" id="CHEBI:64428"/>
        <dbReference type="EC" id="2.8.1.7"/>
    </reaction>
</comment>
<proteinExistence type="inferred from homology"/>
<dbReference type="PROSITE" id="PS00595">
    <property type="entry name" value="AA_TRANSFER_CLASS_5"/>
    <property type="match status" value="1"/>
</dbReference>
<gene>
    <name evidence="8" type="ORF">MNBD_NITROSPINAE05-1186</name>
</gene>
<dbReference type="GO" id="GO:0006534">
    <property type="term" value="P:cysteine metabolic process"/>
    <property type="evidence" value="ECO:0007669"/>
    <property type="project" value="InterPro"/>
</dbReference>
<evidence type="ECO:0000256" key="1">
    <source>
        <dbReference type="ARBA" id="ARBA00001933"/>
    </source>
</evidence>
<evidence type="ECO:0000313" key="8">
    <source>
        <dbReference type="EMBL" id="VAX31746.1"/>
    </source>
</evidence>
<dbReference type="PANTHER" id="PTHR43586">
    <property type="entry name" value="CYSTEINE DESULFURASE"/>
    <property type="match status" value="1"/>
</dbReference>
<dbReference type="CDD" id="cd06453">
    <property type="entry name" value="SufS_like"/>
    <property type="match status" value="1"/>
</dbReference>
<dbReference type="EMBL" id="UOGG01000172">
    <property type="protein sequence ID" value="VAX31746.1"/>
    <property type="molecule type" value="Genomic_DNA"/>
</dbReference>
<organism evidence="8">
    <name type="scientific">hydrothermal vent metagenome</name>
    <dbReference type="NCBI Taxonomy" id="652676"/>
    <lineage>
        <taxon>unclassified sequences</taxon>
        <taxon>metagenomes</taxon>
        <taxon>ecological metagenomes</taxon>
    </lineage>
</organism>
<dbReference type="Gene3D" id="3.40.640.10">
    <property type="entry name" value="Type I PLP-dependent aspartate aminotransferase-like (Major domain)"/>
    <property type="match status" value="1"/>
</dbReference>
<evidence type="ECO:0000256" key="3">
    <source>
        <dbReference type="ARBA" id="ARBA00012239"/>
    </source>
</evidence>
<feature type="domain" description="Aminotransferase class V" evidence="7">
    <location>
        <begin position="36"/>
        <end position="405"/>
    </location>
</feature>
<reference evidence="8" key="1">
    <citation type="submission" date="2018-06" db="EMBL/GenBank/DDBJ databases">
        <authorList>
            <person name="Zhirakovskaya E."/>
        </authorList>
    </citation>
    <scope>NUCLEOTIDE SEQUENCE</scope>
</reference>
<dbReference type="GO" id="GO:0031071">
    <property type="term" value="F:cysteine desulfurase activity"/>
    <property type="evidence" value="ECO:0007669"/>
    <property type="project" value="UniProtKB-EC"/>
</dbReference>
<dbReference type="SUPFAM" id="SSF53383">
    <property type="entry name" value="PLP-dependent transferases"/>
    <property type="match status" value="1"/>
</dbReference>
<dbReference type="InterPro" id="IPR015424">
    <property type="entry name" value="PyrdxlP-dep_Trfase"/>
</dbReference>
<comment type="cofactor">
    <cofactor evidence="1">
        <name>pyridoxal 5'-phosphate</name>
        <dbReference type="ChEBI" id="CHEBI:597326"/>
    </cofactor>
</comment>
<evidence type="ECO:0000256" key="6">
    <source>
        <dbReference type="ARBA" id="ARBA00050776"/>
    </source>
</evidence>
<dbReference type="NCBIfam" id="TIGR01979">
    <property type="entry name" value="sufS"/>
    <property type="match status" value="1"/>
</dbReference>
<dbReference type="InterPro" id="IPR015421">
    <property type="entry name" value="PyrdxlP-dep_Trfase_major"/>
</dbReference>
<dbReference type="AlphaFoldDB" id="A0A3B1CMI8"/>
<sequence length="417" mass="46121">MPDSNTGLSDKSAIDVEKVRRDFPILSQTVHGKPLVYLDNAATTQKPQCVIERVRKFDAEQYGTVRRGSYKLSEQATLMYEEARQKVADFFSTPERKEIVFTSGTTQAINLVAHSYGRKFVKSGDEIIISNIEHHANTVPWQILCEETGARLRVIPVNDDGELIMEEYEKLLNEKTRLVAVNHISNALGTINPVKEIIKKGHDVGAKVLIDGAQSSAHMKVDVKDLDCDFYTFSGHKMFAPSGIGGVYGKMDLWESMGPYVTGGDMILKVTLEKTTYAKPPARFEAGTPPITQVIGLGRAIDYITEIGLDNIFAYEKSLLEYGTRLLQDIDGLTIIGNAKEKASIISFVLDSAHPHDVGSMLDQDGIAVRGGHHCAQPTMIRFGVPATTRASMAFYNTYEELDALAESIRKVIKLFS</sequence>
<dbReference type="Gene3D" id="3.90.1150.10">
    <property type="entry name" value="Aspartate Aminotransferase, domain 1"/>
    <property type="match status" value="1"/>
</dbReference>
<keyword evidence="5" id="KW-0663">Pyridoxal phosphate</keyword>
<dbReference type="Pfam" id="PF00266">
    <property type="entry name" value="Aminotran_5"/>
    <property type="match status" value="1"/>
</dbReference>
<dbReference type="GO" id="GO:0030170">
    <property type="term" value="F:pyridoxal phosphate binding"/>
    <property type="evidence" value="ECO:0007669"/>
    <property type="project" value="InterPro"/>
</dbReference>
<dbReference type="InterPro" id="IPR000192">
    <property type="entry name" value="Aminotrans_V_dom"/>
</dbReference>
<dbReference type="PANTHER" id="PTHR43586:SF8">
    <property type="entry name" value="CYSTEINE DESULFURASE 1, CHLOROPLASTIC"/>
    <property type="match status" value="1"/>
</dbReference>
<dbReference type="EC" id="2.8.1.7" evidence="3"/>
<evidence type="ECO:0000256" key="5">
    <source>
        <dbReference type="ARBA" id="ARBA00022898"/>
    </source>
</evidence>
<accession>A0A3B1CMI8</accession>
<evidence type="ECO:0000256" key="2">
    <source>
        <dbReference type="ARBA" id="ARBA00010447"/>
    </source>
</evidence>
<dbReference type="PIRSF" id="PIRSF005572">
    <property type="entry name" value="NifS"/>
    <property type="match status" value="1"/>
</dbReference>
<evidence type="ECO:0000259" key="7">
    <source>
        <dbReference type="Pfam" id="PF00266"/>
    </source>
</evidence>
<dbReference type="InterPro" id="IPR015422">
    <property type="entry name" value="PyrdxlP-dep_Trfase_small"/>
</dbReference>